<dbReference type="EMBL" id="MLQR01000020">
    <property type="protein sequence ID" value="OIJ14365.1"/>
    <property type="molecule type" value="Genomic_DNA"/>
</dbReference>
<comment type="caution">
    <text evidence="2">The sequence shown here is derived from an EMBL/GenBank/DDBJ whole genome shotgun (WGS) entry which is preliminary data.</text>
</comment>
<dbReference type="InterPro" id="IPR052353">
    <property type="entry name" value="Benzoxazolinone_Detox_Enz"/>
</dbReference>
<evidence type="ECO:0000313" key="2">
    <source>
        <dbReference type="EMBL" id="OIJ14365.1"/>
    </source>
</evidence>
<sequence>MPNHTNKIISVNVGMPKSITFQEKSLFTGINKQEVNKPIFLYKETFEGDGQADLDNHGGEDKAVCVYSYQYYPFWQKRLQQPLSFGAFGENLTIDGLTEEVVCIGDIYELGDAIVQVTQPRQPCHKLAQKYNEPELPLWVQNSGYTGFYFRVLQEGLVTKVKPMKLLERNSKSVTISFANKIMYHDKINIEGINKILEVDELSTSWRNVFMKRMGV</sequence>
<evidence type="ECO:0000313" key="3">
    <source>
        <dbReference type="Proteomes" id="UP000179524"/>
    </source>
</evidence>
<evidence type="ECO:0000259" key="1">
    <source>
        <dbReference type="PROSITE" id="PS51340"/>
    </source>
</evidence>
<dbReference type="InterPro" id="IPR011037">
    <property type="entry name" value="Pyrv_Knase-like_insert_dom_sf"/>
</dbReference>
<dbReference type="Proteomes" id="UP000179524">
    <property type="component" value="Unassembled WGS sequence"/>
</dbReference>
<dbReference type="GO" id="GO:0003824">
    <property type="term" value="F:catalytic activity"/>
    <property type="evidence" value="ECO:0007669"/>
    <property type="project" value="InterPro"/>
</dbReference>
<name>A0A1S2LSL4_9BACI</name>
<dbReference type="PROSITE" id="PS51340">
    <property type="entry name" value="MOSC"/>
    <property type="match status" value="1"/>
</dbReference>
<dbReference type="Pfam" id="PF03475">
    <property type="entry name" value="YiiM_3-alpha"/>
    <property type="match status" value="1"/>
</dbReference>
<dbReference type="Pfam" id="PF03473">
    <property type="entry name" value="MOSC"/>
    <property type="match status" value="1"/>
</dbReference>
<reference evidence="2 3" key="1">
    <citation type="submission" date="2016-10" db="EMBL/GenBank/DDBJ databases">
        <title>Draft genome sequences of four alkaliphilic bacteria belonging to the Anaerobacillus genus.</title>
        <authorList>
            <person name="Bassil N.M."/>
            <person name="Lloyd J.R."/>
        </authorList>
    </citation>
    <scope>NUCLEOTIDE SEQUENCE [LARGE SCALE GENOMIC DNA]</scope>
    <source>
        <strain evidence="2 3">DSM 18345</strain>
    </source>
</reference>
<dbReference type="OrthoDB" id="9786134at2"/>
<feature type="domain" description="MOSC" evidence="1">
    <location>
        <begin position="33"/>
        <end position="167"/>
    </location>
</feature>
<accession>A0A1S2LSL4</accession>
<dbReference type="PANTHER" id="PTHR30212">
    <property type="entry name" value="PROTEIN YIIM"/>
    <property type="match status" value="1"/>
</dbReference>
<protein>
    <submittedName>
        <fullName evidence="2">MOSC domain-containing protein</fullName>
    </submittedName>
</protein>
<dbReference type="InterPro" id="IPR005302">
    <property type="entry name" value="MoCF_Sase_C"/>
</dbReference>
<dbReference type="AlphaFoldDB" id="A0A1S2LSL4"/>
<dbReference type="GO" id="GO:0030170">
    <property type="term" value="F:pyridoxal phosphate binding"/>
    <property type="evidence" value="ECO:0007669"/>
    <property type="project" value="InterPro"/>
</dbReference>
<dbReference type="InterPro" id="IPR005163">
    <property type="entry name" value="Tri_helical_YiiM-like"/>
</dbReference>
<keyword evidence="3" id="KW-1185">Reference proteome</keyword>
<organism evidence="2 3">
    <name type="scientific">Anaerobacillus alkalilacustris</name>
    <dbReference type="NCBI Taxonomy" id="393763"/>
    <lineage>
        <taxon>Bacteria</taxon>
        <taxon>Bacillati</taxon>
        <taxon>Bacillota</taxon>
        <taxon>Bacilli</taxon>
        <taxon>Bacillales</taxon>
        <taxon>Bacillaceae</taxon>
        <taxon>Anaerobacillus</taxon>
    </lineage>
</organism>
<proteinExistence type="predicted"/>
<dbReference type="Gene3D" id="2.40.33.20">
    <property type="entry name" value="PK beta-barrel domain-like"/>
    <property type="match status" value="1"/>
</dbReference>
<gene>
    <name evidence="2" type="ORF">BKP37_08435</name>
</gene>
<dbReference type="RefSeq" id="WP_071309166.1">
    <property type="nucleotide sequence ID" value="NZ_MLQR01000020.1"/>
</dbReference>
<dbReference type="SUPFAM" id="SSF50800">
    <property type="entry name" value="PK beta-barrel domain-like"/>
    <property type="match status" value="1"/>
</dbReference>
<dbReference type="GO" id="GO:0030151">
    <property type="term" value="F:molybdenum ion binding"/>
    <property type="evidence" value="ECO:0007669"/>
    <property type="project" value="InterPro"/>
</dbReference>
<dbReference type="PANTHER" id="PTHR30212:SF4">
    <property type="entry name" value="MOSC DOMAIN-CONTAINING PROTEIN"/>
    <property type="match status" value="1"/>
</dbReference>